<dbReference type="EMBL" id="JAFBMS010000203">
    <property type="protein sequence ID" value="KAG9333382.1"/>
    <property type="molecule type" value="Genomic_DNA"/>
</dbReference>
<protein>
    <recommendedName>
        <fullName evidence="9">Transmembrane protein 116</fullName>
    </recommendedName>
</protein>
<feature type="compositionally biased region" description="Polar residues" evidence="5">
    <location>
        <begin position="289"/>
        <end position="309"/>
    </location>
</feature>
<dbReference type="AlphaFoldDB" id="A0A8T2N6R0"/>
<reference evidence="7" key="1">
    <citation type="thesis" date="2021" institute="BYU ScholarsArchive" country="Provo, UT, USA">
        <title>Applications of and Algorithms for Genome Assembly and Genomic Analyses with an Emphasis on Marine Teleosts.</title>
        <authorList>
            <person name="Pickett B.D."/>
        </authorList>
    </citation>
    <scope>NUCLEOTIDE SEQUENCE</scope>
    <source>
        <strain evidence="7">HI-2016</strain>
    </source>
</reference>
<feature type="region of interest" description="Disordered" evidence="5">
    <location>
        <begin position="281"/>
        <end position="309"/>
    </location>
</feature>
<dbReference type="SUPFAM" id="SSF81321">
    <property type="entry name" value="Family A G protein-coupled receptor-like"/>
    <property type="match status" value="1"/>
</dbReference>
<keyword evidence="8" id="KW-1185">Reference proteome</keyword>
<keyword evidence="3 6" id="KW-1133">Transmembrane helix</keyword>
<feature type="transmembrane region" description="Helical" evidence="6">
    <location>
        <begin position="194"/>
        <end position="213"/>
    </location>
</feature>
<evidence type="ECO:0000256" key="2">
    <source>
        <dbReference type="ARBA" id="ARBA00022692"/>
    </source>
</evidence>
<dbReference type="GO" id="GO:0005886">
    <property type="term" value="C:plasma membrane"/>
    <property type="evidence" value="ECO:0007669"/>
    <property type="project" value="TreeGrafter"/>
</dbReference>
<keyword evidence="4 6" id="KW-0472">Membrane</keyword>
<evidence type="ECO:0000313" key="7">
    <source>
        <dbReference type="EMBL" id="KAG9333382.1"/>
    </source>
</evidence>
<proteinExistence type="predicted"/>
<evidence type="ECO:0000256" key="3">
    <source>
        <dbReference type="ARBA" id="ARBA00022989"/>
    </source>
</evidence>
<evidence type="ECO:0000256" key="4">
    <source>
        <dbReference type="ARBA" id="ARBA00023136"/>
    </source>
</evidence>
<evidence type="ECO:0000256" key="1">
    <source>
        <dbReference type="ARBA" id="ARBA00004141"/>
    </source>
</evidence>
<evidence type="ECO:0008006" key="9">
    <source>
        <dbReference type="Google" id="ProtNLM"/>
    </source>
</evidence>
<accession>A0A8T2N6R0</accession>
<name>A0A8T2N6R0_9TELE</name>
<dbReference type="Proteomes" id="UP000824540">
    <property type="component" value="Unassembled WGS sequence"/>
</dbReference>
<evidence type="ECO:0000256" key="5">
    <source>
        <dbReference type="SAM" id="MobiDB-lite"/>
    </source>
</evidence>
<organism evidence="7 8">
    <name type="scientific">Albula glossodonta</name>
    <name type="common">roundjaw bonefish</name>
    <dbReference type="NCBI Taxonomy" id="121402"/>
    <lineage>
        <taxon>Eukaryota</taxon>
        <taxon>Metazoa</taxon>
        <taxon>Chordata</taxon>
        <taxon>Craniata</taxon>
        <taxon>Vertebrata</taxon>
        <taxon>Euteleostomi</taxon>
        <taxon>Actinopterygii</taxon>
        <taxon>Neopterygii</taxon>
        <taxon>Teleostei</taxon>
        <taxon>Albuliformes</taxon>
        <taxon>Albulidae</taxon>
        <taxon>Albula</taxon>
    </lineage>
</organism>
<comment type="caution">
    <text evidence="7">The sequence shown here is derived from an EMBL/GenBank/DDBJ whole genome shotgun (WGS) entry which is preliminary data.</text>
</comment>
<dbReference type="PANTHER" id="PTHR23112:SF0">
    <property type="entry name" value="TRANSMEMBRANE PROTEIN 116"/>
    <property type="match status" value="1"/>
</dbReference>
<feature type="transmembrane region" description="Helical" evidence="6">
    <location>
        <begin position="131"/>
        <end position="152"/>
    </location>
</feature>
<dbReference type="Gene3D" id="1.20.1070.10">
    <property type="entry name" value="Rhodopsin 7-helix transmembrane proteins"/>
    <property type="match status" value="1"/>
</dbReference>
<feature type="transmembrane region" description="Helical" evidence="6">
    <location>
        <begin position="50"/>
        <end position="70"/>
    </location>
</feature>
<evidence type="ECO:0000313" key="8">
    <source>
        <dbReference type="Proteomes" id="UP000824540"/>
    </source>
</evidence>
<gene>
    <name evidence="7" type="ORF">JZ751_012742</name>
</gene>
<evidence type="ECO:0000256" key="6">
    <source>
        <dbReference type="SAM" id="Phobius"/>
    </source>
</evidence>
<dbReference type="OrthoDB" id="10070607at2759"/>
<keyword evidence="2 6" id="KW-0812">Transmembrane</keyword>
<dbReference type="PANTHER" id="PTHR23112">
    <property type="entry name" value="G PROTEIN-COUPLED RECEPTOR 157-RELATED"/>
    <property type="match status" value="1"/>
</dbReference>
<comment type="subcellular location">
    <subcellularLocation>
        <location evidence="1">Membrane</location>
        <topology evidence="1">Multi-pass membrane protein</topology>
    </subcellularLocation>
</comment>
<sequence>MTDFPPLVKVYVAVRWIQLIMAVLSILGSGSIIVSAAFQNLIRTPEVQPLFLLSITDLLLGLSWLIGAVLFTQACESYATCYNLHTIEQIFYMSSFFYTLNYIRVLYTGLKEKYHSRLNGYPSQFPRSTSSFGRVTAVLSSLLPVLLMVPVFTVGNLDRCYTNYSQPYKCLLMHTGPLYTTPGYSQEATACYSVHVYGIVVFLATFLFTFLGIGARSLYKRCITSSGFLGGRQWATLRVLERRMLLYPSAFFFCWGPGTALSPAPRPCHSSDPAPMPCHSSDPAPRPCHSSNPAPGPCHSSNPAPGPCHSSNPAPVPSIILASMILLCPQVVEGRVGVCLYILQALTSASQGLLNCLVYGWTQQRFRSLTSSALRDVNTQTPLLRSQKRGYSALRSTGSST</sequence>
<dbReference type="GO" id="GO:0004930">
    <property type="term" value="F:G protein-coupled receptor activity"/>
    <property type="evidence" value="ECO:0007669"/>
    <property type="project" value="TreeGrafter"/>
</dbReference>
<dbReference type="GO" id="GO:0007189">
    <property type="term" value="P:adenylate cyclase-activating G protein-coupled receptor signaling pathway"/>
    <property type="evidence" value="ECO:0007669"/>
    <property type="project" value="TreeGrafter"/>
</dbReference>
<feature type="transmembrane region" description="Helical" evidence="6">
    <location>
        <begin position="90"/>
        <end position="110"/>
    </location>
</feature>
<feature type="transmembrane region" description="Helical" evidence="6">
    <location>
        <begin position="16"/>
        <end position="38"/>
    </location>
</feature>